<reference evidence="9" key="5">
    <citation type="journal article" date="2018" name="Nat. Plants">
        <title>Whole-genome landscape of Medicago truncatula symbiotic genes.</title>
        <authorList>
            <person name="Pecrix Y."/>
            <person name="Gamas P."/>
            <person name="Carrere S."/>
        </authorList>
    </citation>
    <scope>NUCLEOTIDE SEQUENCE</scope>
    <source>
        <tissue evidence="9">Leaves</tissue>
    </source>
</reference>
<feature type="domain" description="C3H1-type" evidence="7">
    <location>
        <begin position="449"/>
        <end position="477"/>
    </location>
</feature>
<feature type="region of interest" description="Disordered" evidence="6">
    <location>
        <begin position="1"/>
        <end position="42"/>
    </location>
</feature>
<dbReference type="OrthoDB" id="411372at2759"/>
<dbReference type="PANTHER" id="PTHR12506:SF81">
    <property type="entry name" value="TRANSCRIPTION FACTOR C3H FAMILY-RELATED"/>
    <property type="match status" value="1"/>
</dbReference>
<feature type="region of interest" description="Disordered" evidence="6">
    <location>
        <begin position="58"/>
        <end position="109"/>
    </location>
</feature>
<feature type="region of interest" description="Disordered" evidence="6">
    <location>
        <begin position="481"/>
        <end position="511"/>
    </location>
</feature>
<keyword evidence="3 5" id="KW-0862">Zinc</keyword>
<keyword evidence="4" id="KW-0238">DNA-binding</keyword>
<feature type="zinc finger region" description="C3H1-type" evidence="5">
    <location>
        <begin position="221"/>
        <end position="249"/>
    </location>
</feature>
<feature type="domain" description="C3H1-type" evidence="7">
    <location>
        <begin position="174"/>
        <end position="202"/>
    </location>
</feature>
<dbReference type="Gene3D" id="3.30.1370.210">
    <property type="match status" value="1"/>
</dbReference>
<feature type="zinc finger region" description="C3H1-type" evidence="5">
    <location>
        <begin position="174"/>
        <end position="202"/>
    </location>
</feature>
<feature type="domain" description="C3H1-type" evidence="7">
    <location>
        <begin position="267"/>
        <end position="295"/>
    </location>
</feature>
<feature type="domain" description="C3H1-type" evidence="7">
    <location>
        <begin position="403"/>
        <end position="431"/>
    </location>
</feature>
<dbReference type="Gene3D" id="2.30.30.1190">
    <property type="match status" value="1"/>
</dbReference>
<reference evidence="10" key="3">
    <citation type="submission" date="2015-04" db="UniProtKB">
        <authorList>
            <consortium name="EnsemblPlants"/>
        </authorList>
    </citation>
    <scope>IDENTIFICATION</scope>
    <source>
        <strain evidence="10">cv. Jemalong A17</strain>
    </source>
</reference>
<evidence type="ECO:0000313" key="9">
    <source>
        <dbReference type="EMBL" id="RHN68672.1"/>
    </source>
</evidence>
<evidence type="ECO:0000256" key="5">
    <source>
        <dbReference type="PROSITE-ProRule" id="PRU00723"/>
    </source>
</evidence>
<gene>
    <name evidence="10" type="primary">25489507</name>
    <name evidence="8" type="ordered locus">MTR_3g075190</name>
    <name evidence="9" type="ORF">MtrunA17_Chr3g0116431</name>
</gene>
<dbReference type="Gene3D" id="4.10.1000.10">
    <property type="entry name" value="Zinc finger, CCCH-type"/>
    <property type="match status" value="1"/>
</dbReference>
<dbReference type="PROSITE" id="PS50103">
    <property type="entry name" value="ZF_C3H1"/>
    <property type="match status" value="5"/>
</dbReference>
<evidence type="ECO:0000256" key="4">
    <source>
        <dbReference type="ARBA" id="ARBA00023125"/>
    </source>
</evidence>
<dbReference type="STRING" id="3880.G8A2H7"/>
<evidence type="ECO:0000313" key="8">
    <source>
        <dbReference type="EMBL" id="KEH34987.1"/>
    </source>
</evidence>
<dbReference type="EMBL" id="CM001219">
    <property type="protein sequence ID" value="KEH34987.1"/>
    <property type="molecule type" value="Genomic_DNA"/>
</dbReference>
<keyword evidence="11" id="KW-1185">Reference proteome</keyword>
<dbReference type="GO" id="GO:0008270">
    <property type="term" value="F:zinc ion binding"/>
    <property type="evidence" value="ECO:0007669"/>
    <property type="project" value="UniProtKB-KW"/>
</dbReference>
<evidence type="ECO:0000259" key="7">
    <source>
        <dbReference type="PROSITE" id="PS50103"/>
    </source>
</evidence>
<organism evidence="10">
    <name type="scientific">Medicago truncatula</name>
    <name type="common">Barrel medic</name>
    <name type="synonym">Medicago tribuloides</name>
    <dbReference type="NCBI Taxonomy" id="3880"/>
    <lineage>
        <taxon>Eukaryota</taxon>
        <taxon>Viridiplantae</taxon>
        <taxon>Streptophyta</taxon>
        <taxon>Embryophyta</taxon>
        <taxon>Tracheophyta</taxon>
        <taxon>Spermatophyta</taxon>
        <taxon>Magnoliopsida</taxon>
        <taxon>eudicotyledons</taxon>
        <taxon>Gunneridae</taxon>
        <taxon>Pentapetalae</taxon>
        <taxon>rosids</taxon>
        <taxon>fabids</taxon>
        <taxon>Fabales</taxon>
        <taxon>Fabaceae</taxon>
        <taxon>Papilionoideae</taxon>
        <taxon>50 kb inversion clade</taxon>
        <taxon>NPAAA clade</taxon>
        <taxon>Hologalegina</taxon>
        <taxon>IRL clade</taxon>
        <taxon>Trifolieae</taxon>
        <taxon>Medicago</taxon>
    </lineage>
</organism>
<dbReference type="SUPFAM" id="SSF90229">
    <property type="entry name" value="CCCH zinc finger"/>
    <property type="match status" value="5"/>
</dbReference>
<dbReference type="Proteomes" id="UP000002051">
    <property type="component" value="Chromosome 3"/>
</dbReference>
<dbReference type="eggNOG" id="KOG1677">
    <property type="taxonomic scope" value="Eukaryota"/>
</dbReference>
<evidence type="ECO:0000313" key="11">
    <source>
        <dbReference type="Proteomes" id="UP000002051"/>
    </source>
</evidence>
<dbReference type="PANTHER" id="PTHR12506">
    <property type="entry name" value="PROTEIN PHOSPHATASE RELATED"/>
    <property type="match status" value="1"/>
</dbReference>
<accession>G8A2H7</accession>
<dbReference type="AlphaFoldDB" id="G8A2H7"/>
<feature type="zinc finger region" description="C3H1-type" evidence="5">
    <location>
        <begin position="267"/>
        <end position="295"/>
    </location>
</feature>
<protein>
    <submittedName>
        <fullName evidence="9">Putative transcription factor C3H family</fullName>
    </submittedName>
    <submittedName>
        <fullName evidence="8">Zinc finger CCCH domain protein</fullName>
    </submittedName>
</protein>
<sequence>MEPSQQSQSHLISSHVQHISPVSNHHPPEPSDLNQLAQLDDELQNKLDLKDEDVIEEKGSNFEVGHEVAVLESDKGQGCHDDDENVNEKVSTDVDEVGGIDDKGSNFEVDDETSATVSEKGQGFHQVDVDDDDGWNGDYDGWNDDNEVSDWIENEVSGDVDERSNGGAEQYPLRPEAEDCSFYLKTGTCKFGFNCKFNHPLGRRNQVFRERAGERDELEERSSQTECKYYSRSGGCKFGKDCKFDHTRGKFSADQVLELNFLGLPIRLGEKECPYYMRTGSCKFGANCKFNHPDPTSVGGYDSTAGYGNGSTTSLQDVSQSSTPPWSSTRKFNETAPFVPIIISPTPGASPRSSDWNGYQAPFYLSERSMHPPSPYAVNNPAMEMNAYMHRHKHTPVEEFPERPGEPECSFFLKTGDCKFKSHCKFHHPKNRITKLPPCNLSDKGLPLRPGQNVCTHYSRYGICKFGPACKYDHPINLPPPTMPGRYQQSSHTNSASIEEAGSAGASDATI</sequence>
<dbReference type="Proteomes" id="UP000265566">
    <property type="component" value="Chromosome 3"/>
</dbReference>
<feature type="domain" description="C3H1-type" evidence="7">
    <location>
        <begin position="221"/>
        <end position="249"/>
    </location>
</feature>
<evidence type="ECO:0000256" key="1">
    <source>
        <dbReference type="ARBA" id="ARBA00022723"/>
    </source>
</evidence>
<reference evidence="12" key="4">
    <citation type="journal article" date="2018" name="Nat. Plants">
        <title>Whole-genome landscape of Medicago truncatula symbiotic genes.</title>
        <authorList>
            <person name="Pecrix Y."/>
            <person name="Staton S.E."/>
            <person name="Sallet E."/>
            <person name="Lelandais-Briere C."/>
            <person name="Moreau S."/>
            <person name="Carrere S."/>
            <person name="Blein T."/>
            <person name="Jardinaud M.F."/>
            <person name="Latrasse D."/>
            <person name="Zouine M."/>
            <person name="Zahm M."/>
            <person name="Kreplak J."/>
            <person name="Mayjonade B."/>
            <person name="Satge C."/>
            <person name="Perez M."/>
            <person name="Cauet S."/>
            <person name="Marande W."/>
            <person name="Chantry-Darmon C."/>
            <person name="Lopez-Roques C."/>
            <person name="Bouchez O."/>
            <person name="Berard A."/>
            <person name="Debelle F."/>
            <person name="Munos S."/>
            <person name="Bendahmane A."/>
            <person name="Berges H."/>
            <person name="Niebel A."/>
            <person name="Buitink J."/>
            <person name="Frugier F."/>
            <person name="Benhamed M."/>
            <person name="Crespi M."/>
            <person name="Gouzy J."/>
            <person name="Gamas P."/>
        </authorList>
    </citation>
    <scope>NUCLEOTIDE SEQUENCE [LARGE SCALE GENOMIC DNA]</scope>
    <source>
        <strain evidence="12">cv. Jemalong A17</strain>
    </source>
</reference>
<dbReference type="GO" id="GO:0003677">
    <property type="term" value="F:DNA binding"/>
    <property type="evidence" value="ECO:0007669"/>
    <property type="project" value="UniProtKB-KW"/>
</dbReference>
<dbReference type="KEGG" id="mtr:25489507"/>
<keyword evidence="2 5" id="KW-0863">Zinc-finger</keyword>
<dbReference type="EnsemblPlants" id="KEH34987">
    <property type="protein sequence ID" value="KEH34987"/>
    <property type="gene ID" value="MTR_3g075190"/>
</dbReference>
<feature type="zinc finger region" description="C3H1-type" evidence="5">
    <location>
        <begin position="403"/>
        <end position="431"/>
    </location>
</feature>
<name>G8A2H7_MEDTR</name>
<dbReference type="Gramene" id="rna17054">
    <property type="protein sequence ID" value="RHN68672.1"/>
    <property type="gene ID" value="gene17054"/>
</dbReference>
<dbReference type="InterPro" id="IPR000571">
    <property type="entry name" value="Znf_CCCH"/>
</dbReference>
<evidence type="ECO:0000313" key="12">
    <source>
        <dbReference type="Proteomes" id="UP000265566"/>
    </source>
</evidence>
<feature type="compositionally biased region" description="Low complexity" evidence="6">
    <location>
        <begin position="1"/>
        <end position="20"/>
    </location>
</feature>
<evidence type="ECO:0000256" key="6">
    <source>
        <dbReference type="SAM" id="MobiDB-lite"/>
    </source>
</evidence>
<evidence type="ECO:0000256" key="3">
    <source>
        <dbReference type="ARBA" id="ARBA00022833"/>
    </source>
</evidence>
<dbReference type="Pfam" id="PF00642">
    <property type="entry name" value="zf-CCCH"/>
    <property type="match status" value="5"/>
</dbReference>
<dbReference type="InterPro" id="IPR036855">
    <property type="entry name" value="Znf_CCCH_sf"/>
</dbReference>
<dbReference type="GO" id="GO:0003729">
    <property type="term" value="F:mRNA binding"/>
    <property type="evidence" value="ECO:0000318"/>
    <property type="project" value="GO_Central"/>
</dbReference>
<feature type="compositionally biased region" description="Low complexity" evidence="6">
    <location>
        <begin position="495"/>
        <end position="511"/>
    </location>
</feature>
<dbReference type="SMART" id="SM00356">
    <property type="entry name" value="ZnF_C3H1"/>
    <property type="match status" value="5"/>
</dbReference>
<evidence type="ECO:0000313" key="10">
    <source>
        <dbReference type="EnsemblPlants" id="KEH34987"/>
    </source>
</evidence>
<dbReference type="EMBL" id="PSQE01000003">
    <property type="protein sequence ID" value="RHN68672.1"/>
    <property type="molecule type" value="Genomic_DNA"/>
</dbReference>
<feature type="zinc finger region" description="C3H1-type" evidence="5">
    <location>
        <begin position="449"/>
        <end position="477"/>
    </location>
</feature>
<dbReference type="OMA" id="CLHYSRY"/>
<feature type="compositionally biased region" description="Basic and acidic residues" evidence="6">
    <location>
        <begin position="72"/>
        <end position="92"/>
    </location>
</feature>
<dbReference type="HOGENOM" id="CLU_033292_3_1_1"/>
<proteinExistence type="predicted"/>
<keyword evidence="1 5" id="KW-0479">Metal-binding</keyword>
<reference evidence="8 11" key="1">
    <citation type="journal article" date="2011" name="Nature">
        <title>The Medicago genome provides insight into the evolution of rhizobial symbioses.</title>
        <authorList>
            <person name="Young N.D."/>
            <person name="Debelle F."/>
            <person name="Oldroyd G.E."/>
            <person name="Geurts R."/>
            <person name="Cannon S.B."/>
            <person name="Udvardi M.K."/>
            <person name="Benedito V.A."/>
            <person name="Mayer K.F."/>
            <person name="Gouzy J."/>
            <person name="Schoof H."/>
            <person name="Van de Peer Y."/>
            <person name="Proost S."/>
            <person name="Cook D.R."/>
            <person name="Meyers B.C."/>
            <person name="Spannagl M."/>
            <person name="Cheung F."/>
            <person name="De Mita S."/>
            <person name="Krishnakumar V."/>
            <person name="Gundlach H."/>
            <person name="Zhou S."/>
            <person name="Mudge J."/>
            <person name="Bharti A.K."/>
            <person name="Murray J.D."/>
            <person name="Naoumkina M.A."/>
            <person name="Rosen B."/>
            <person name="Silverstein K.A."/>
            <person name="Tang H."/>
            <person name="Rombauts S."/>
            <person name="Zhao P.X."/>
            <person name="Zhou P."/>
            <person name="Barbe V."/>
            <person name="Bardou P."/>
            <person name="Bechner M."/>
            <person name="Bellec A."/>
            <person name="Berger A."/>
            <person name="Berges H."/>
            <person name="Bidwell S."/>
            <person name="Bisseling T."/>
            <person name="Choisne N."/>
            <person name="Couloux A."/>
            <person name="Denny R."/>
            <person name="Deshpande S."/>
            <person name="Dai X."/>
            <person name="Doyle J.J."/>
            <person name="Dudez A.M."/>
            <person name="Farmer A.D."/>
            <person name="Fouteau S."/>
            <person name="Franken C."/>
            <person name="Gibelin C."/>
            <person name="Gish J."/>
            <person name="Goldstein S."/>
            <person name="Gonzalez A.J."/>
            <person name="Green P.J."/>
            <person name="Hallab A."/>
            <person name="Hartog M."/>
            <person name="Hua A."/>
            <person name="Humphray S.J."/>
            <person name="Jeong D.H."/>
            <person name="Jing Y."/>
            <person name="Jocker A."/>
            <person name="Kenton S.M."/>
            <person name="Kim D.J."/>
            <person name="Klee K."/>
            <person name="Lai H."/>
            <person name="Lang C."/>
            <person name="Lin S."/>
            <person name="Macmil S.L."/>
            <person name="Magdelenat G."/>
            <person name="Matthews L."/>
            <person name="McCorrison J."/>
            <person name="Monaghan E.L."/>
            <person name="Mun J.H."/>
            <person name="Najar F.Z."/>
            <person name="Nicholson C."/>
            <person name="Noirot C."/>
            <person name="O'Bleness M."/>
            <person name="Paule C.R."/>
            <person name="Poulain J."/>
            <person name="Prion F."/>
            <person name="Qin B."/>
            <person name="Qu C."/>
            <person name="Retzel E.F."/>
            <person name="Riddle C."/>
            <person name="Sallet E."/>
            <person name="Samain S."/>
            <person name="Samson N."/>
            <person name="Sanders I."/>
            <person name="Saurat O."/>
            <person name="Scarpelli C."/>
            <person name="Schiex T."/>
            <person name="Segurens B."/>
            <person name="Severin A.J."/>
            <person name="Sherrier D.J."/>
            <person name="Shi R."/>
            <person name="Sims S."/>
            <person name="Singer S.R."/>
            <person name="Sinharoy S."/>
            <person name="Sterck L."/>
            <person name="Viollet A."/>
            <person name="Wang B.B."/>
            <person name="Wang K."/>
            <person name="Wang M."/>
            <person name="Wang X."/>
            <person name="Warfsmann J."/>
            <person name="Weissenbach J."/>
            <person name="White D.D."/>
            <person name="White J.D."/>
            <person name="Wiley G.B."/>
            <person name="Wincker P."/>
            <person name="Xing Y."/>
            <person name="Yang L."/>
            <person name="Yao Z."/>
            <person name="Ying F."/>
            <person name="Zhai J."/>
            <person name="Zhou L."/>
            <person name="Zuber A."/>
            <person name="Denarie J."/>
            <person name="Dixon R.A."/>
            <person name="May G.D."/>
            <person name="Schwartz D.C."/>
            <person name="Rogers J."/>
            <person name="Quetier F."/>
            <person name="Town C.D."/>
            <person name="Roe B.A."/>
        </authorList>
    </citation>
    <scope>NUCLEOTIDE SEQUENCE [LARGE SCALE GENOMIC DNA]</scope>
    <source>
        <strain evidence="8">A17</strain>
        <strain evidence="10 11">cv. Jemalong A17</strain>
    </source>
</reference>
<evidence type="ECO:0000256" key="2">
    <source>
        <dbReference type="ARBA" id="ARBA00022771"/>
    </source>
</evidence>
<reference evidence="8 11" key="2">
    <citation type="journal article" date="2014" name="BMC Genomics">
        <title>An improved genome release (version Mt4.0) for the model legume Medicago truncatula.</title>
        <authorList>
            <person name="Tang H."/>
            <person name="Krishnakumar V."/>
            <person name="Bidwell S."/>
            <person name="Rosen B."/>
            <person name="Chan A."/>
            <person name="Zhou S."/>
            <person name="Gentzbittel L."/>
            <person name="Childs K.L."/>
            <person name="Yandell M."/>
            <person name="Gundlach H."/>
            <person name="Mayer K.F."/>
            <person name="Schwartz D.C."/>
            <person name="Town C.D."/>
        </authorList>
    </citation>
    <scope>GENOME REANNOTATION</scope>
    <source>
        <strain evidence="8">A17</strain>
        <strain evidence="10 11">cv. Jemalong A17</strain>
    </source>
</reference>
<dbReference type="InterPro" id="IPR050974">
    <property type="entry name" value="Plant_ZF_CCCH"/>
</dbReference>
<dbReference type="PaxDb" id="3880-AES85665"/>